<dbReference type="NCBIfam" id="TIGR03276">
    <property type="entry name" value="Phn-HD"/>
    <property type="match status" value="1"/>
</dbReference>
<proteinExistence type="predicted"/>
<evidence type="ECO:0000313" key="3">
    <source>
        <dbReference type="Proteomes" id="UP000091926"/>
    </source>
</evidence>
<dbReference type="EMBL" id="CP016172">
    <property type="protein sequence ID" value="ANN80667.1"/>
    <property type="molecule type" value="Genomic_DNA"/>
</dbReference>
<sequence length="178" mass="19346">MSEALTLERIESLFEGYGSAYYGREAITQTEHALQCAALAEQAGESAAMIAASLLHDVGHLVMAESALEDKRHQEVGARLLDDMLGENVVAPVRLHVPAKRYLCAVDSAYWSTLSQASKDSLALQGGPFTAQEVEAFERLPFFAEAVRLRKYDDMAKVPGAVTPPLRHYLGLLEAIAA</sequence>
<dbReference type="Proteomes" id="UP000091926">
    <property type="component" value="Chromosome"/>
</dbReference>
<feature type="domain" description="HD" evidence="1">
    <location>
        <begin position="31"/>
        <end position="90"/>
    </location>
</feature>
<dbReference type="PANTHER" id="PTHR40202:SF1">
    <property type="entry name" value="HD DOMAIN-CONTAINING PROTEIN"/>
    <property type="match status" value="1"/>
</dbReference>
<dbReference type="STRING" id="463014.BAU07_21420"/>
<dbReference type="OrthoDB" id="823268at2"/>
<dbReference type="Gene3D" id="1.10.3210.10">
    <property type="entry name" value="Hypothetical protein af1432"/>
    <property type="match status" value="1"/>
</dbReference>
<accession>A0A193GKN6</accession>
<dbReference type="KEGG" id="bfz:BAU07_21420"/>
<dbReference type="InterPro" id="IPR017670">
    <property type="entry name" value="Phosphonate_degrad-assoc"/>
</dbReference>
<gene>
    <name evidence="2" type="ORF">BAU07_21420</name>
</gene>
<evidence type="ECO:0000313" key="2">
    <source>
        <dbReference type="EMBL" id="ANN80667.1"/>
    </source>
</evidence>
<dbReference type="GO" id="GO:0016787">
    <property type="term" value="F:hydrolase activity"/>
    <property type="evidence" value="ECO:0007669"/>
    <property type="project" value="UniProtKB-KW"/>
</dbReference>
<dbReference type="PANTHER" id="PTHR40202">
    <property type="match status" value="1"/>
</dbReference>
<keyword evidence="3" id="KW-1185">Reference proteome</keyword>
<protein>
    <submittedName>
        <fullName evidence="2">Phosphohydrolase</fullName>
    </submittedName>
</protein>
<dbReference type="RefSeq" id="WP_066665614.1">
    <property type="nucleotide sequence ID" value="NZ_CBCSCL010000007.1"/>
</dbReference>
<name>A0A193GKN6_9BORD</name>
<reference evidence="2 3" key="1">
    <citation type="submission" date="2016-06" db="EMBL/GenBank/DDBJ databases">
        <title>Complete genome sequences of Bordetella bronchialis and Bordetella flabilis.</title>
        <authorList>
            <person name="LiPuma J.J."/>
            <person name="Spilker T."/>
        </authorList>
    </citation>
    <scope>NUCLEOTIDE SEQUENCE [LARGE SCALE GENOMIC DNA]</scope>
    <source>
        <strain evidence="2 3">AU10664</strain>
    </source>
</reference>
<dbReference type="InterPro" id="IPR006674">
    <property type="entry name" value="HD_domain"/>
</dbReference>
<dbReference type="SUPFAM" id="SSF109604">
    <property type="entry name" value="HD-domain/PDEase-like"/>
    <property type="match status" value="1"/>
</dbReference>
<evidence type="ECO:0000259" key="1">
    <source>
        <dbReference type="Pfam" id="PF01966"/>
    </source>
</evidence>
<dbReference type="InterPro" id="IPR052567">
    <property type="entry name" value="OP_Dioxygenase"/>
</dbReference>
<organism evidence="2 3">
    <name type="scientific">Bordetella flabilis</name>
    <dbReference type="NCBI Taxonomy" id="463014"/>
    <lineage>
        <taxon>Bacteria</taxon>
        <taxon>Pseudomonadati</taxon>
        <taxon>Pseudomonadota</taxon>
        <taxon>Betaproteobacteria</taxon>
        <taxon>Burkholderiales</taxon>
        <taxon>Alcaligenaceae</taxon>
        <taxon>Bordetella</taxon>
    </lineage>
</organism>
<dbReference type="AlphaFoldDB" id="A0A193GKN6"/>
<keyword evidence="2" id="KW-0378">Hydrolase</keyword>
<dbReference type="Pfam" id="PF01966">
    <property type="entry name" value="HD"/>
    <property type="match status" value="1"/>
</dbReference>